<reference evidence="1" key="1">
    <citation type="journal article" date="2020" name="Stud. Mycol.">
        <title>101 Dothideomycetes genomes: a test case for predicting lifestyles and emergence of pathogens.</title>
        <authorList>
            <person name="Haridas S."/>
            <person name="Albert R."/>
            <person name="Binder M."/>
            <person name="Bloem J."/>
            <person name="Labutti K."/>
            <person name="Salamov A."/>
            <person name="Andreopoulos B."/>
            <person name="Baker S."/>
            <person name="Barry K."/>
            <person name="Bills G."/>
            <person name="Bluhm B."/>
            <person name="Cannon C."/>
            <person name="Castanera R."/>
            <person name="Culley D."/>
            <person name="Daum C."/>
            <person name="Ezra D."/>
            <person name="Gonzalez J."/>
            <person name="Henrissat B."/>
            <person name="Kuo A."/>
            <person name="Liang C."/>
            <person name="Lipzen A."/>
            <person name="Lutzoni F."/>
            <person name="Magnuson J."/>
            <person name="Mondo S."/>
            <person name="Nolan M."/>
            <person name="Ohm R."/>
            <person name="Pangilinan J."/>
            <person name="Park H.-J."/>
            <person name="Ramirez L."/>
            <person name="Alfaro M."/>
            <person name="Sun H."/>
            <person name="Tritt A."/>
            <person name="Yoshinaga Y."/>
            <person name="Zwiers L.-H."/>
            <person name="Turgeon B."/>
            <person name="Goodwin S."/>
            <person name="Spatafora J."/>
            <person name="Crous P."/>
            <person name="Grigoriev I."/>
        </authorList>
    </citation>
    <scope>NUCLEOTIDE SEQUENCE</scope>
    <source>
        <strain evidence="1">CBS 101060</strain>
    </source>
</reference>
<dbReference type="EMBL" id="MU006114">
    <property type="protein sequence ID" value="KAF2834878.1"/>
    <property type="molecule type" value="Genomic_DNA"/>
</dbReference>
<proteinExistence type="predicted"/>
<dbReference type="AlphaFoldDB" id="A0A9P4S237"/>
<comment type="caution">
    <text evidence="1">The sequence shown here is derived from an EMBL/GenBank/DDBJ whole genome shotgun (WGS) entry which is preliminary data.</text>
</comment>
<gene>
    <name evidence="1" type="ORF">M501DRAFT_999915</name>
</gene>
<dbReference type="Proteomes" id="UP000799429">
    <property type="component" value="Unassembled WGS sequence"/>
</dbReference>
<sequence length="72" mass="8107">MVITVASTKEEVQHLLGCNGHQWKQFLVSIKISVSQRPLLSLIPKSITRDEADALIFGGDRYWADIGFSFED</sequence>
<accession>A0A9P4S237</accession>
<evidence type="ECO:0000313" key="1">
    <source>
        <dbReference type="EMBL" id="KAF2834878.1"/>
    </source>
</evidence>
<keyword evidence="2" id="KW-1185">Reference proteome</keyword>
<evidence type="ECO:0000313" key="2">
    <source>
        <dbReference type="Proteomes" id="UP000799429"/>
    </source>
</evidence>
<protein>
    <submittedName>
        <fullName evidence="1">Uncharacterized protein</fullName>
    </submittedName>
</protein>
<organism evidence="1 2">
    <name type="scientific">Patellaria atrata CBS 101060</name>
    <dbReference type="NCBI Taxonomy" id="1346257"/>
    <lineage>
        <taxon>Eukaryota</taxon>
        <taxon>Fungi</taxon>
        <taxon>Dikarya</taxon>
        <taxon>Ascomycota</taxon>
        <taxon>Pezizomycotina</taxon>
        <taxon>Dothideomycetes</taxon>
        <taxon>Dothideomycetes incertae sedis</taxon>
        <taxon>Patellariales</taxon>
        <taxon>Patellariaceae</taxon>
        <taxon>Patellaria</taxon>
    </lineage>
</organism>
<name>A0A9P4S237_9PEZI</name>